<comment type="caution">
    <text evidence="3">The sequence shown here is derived from an EMBL/GenBank/DDBJ whole genome shotgun (WGS) entry which is preliminary data.</text>
</comment>
<name>A0ABP7DPE2_9ACTN</name>
<dbReference type="Proteomes" id="UP001500051">
    <property type="component" value="Unassembled WGS sequence"/>
</dbReference>
<dbReference type="EMBL" id="BAAAYX010000011">
    <property type="protein sequence ID" value="GAA3707676.1"/>
    <property type="molecule type" value="Genomic_DNA"/>
</dbReference>
<feature type="domain" description="MobA/VirD2-like nuclease" evidence="2">
    <location>
        <begin position="85"/>
        <end position="184"/>
    </location>
</feature>
<evidence type="ECO:0000313" key="4">
    <source>
        <dbReference type="Proteomes" id="UP001500051"/>
    </source>
</evidence>
<organism evidence="3 4">
    <name type="scientific">Microlunatus aurantiacus</name>
    <dbReference type="NCBI Taxonomy" id="446786"/>
    <lineage>
        <taxon>Bacteria</taxon>
        <taxon>Bacillati</taxon>
        <taxon>Actinomycetota</taxon>
        <taxon>Actinomycetes</taxon>
        <taxon>Propionibacteriales</taxon>
        <taxon>Propionibacteriaceae</taxon>
        <taxon>Microlunatus</taxon>
    </lineage>
</organism>
<gene>
    <name evidence="3" type="ORF">GCM10022204_27040</name>
</gene>
<reference evidence="4" key="1">
    <citation type="journal article" date="2019" name="Int. J. Syst. Evol. Microbiol.">
        <title>The Global Catalogue of Microorganisms (GCM) 10K type strain sequencing project: providing services to taxonomists for standard genome sequencing and annotation.</title>
        <authorList>
            <consortium name="The Broad Institute Genomics Platform"/>
            <consortium name="The Broad Institute Genome Sequencing Center for Infectious Disease"/>
            <person name="Wu L."/>
            <person name="Ma J."/>
        </authorList>
    </citation>
    <scope>NUCLEOTIDE SEQUENCE [LARGE SCALE GENOMIC DNA]</scope>
    <source>
        <strain evidence="4">JCM 16548</strain>
    </source>
</reference>
<protein>
    <recommendedName>
        <fullName evidence="2">MobA/VirD2-like nuclease domain-containing protein</fullName>
    </recommendedName>
</protein>
<feature type="region of interest" description="Disordered" evidence="1">
    <location>
        <begin position="522"/>
        <end position="604"/>
    </location>
</feature>
<evidence type="ECO:0000256" key="1">
    <source>
        <dbReference type="SAM" id="MobiDB-lite"/>
    </source>
</evidence>
<proteinExistence type="predicted"/>
<keyword evidence="4" id="KW-1185">Reference proteome</keyword>
<evidence type="ECO:0000259" key="2">
    <source>
        <dbReference type="Pfam" id="PF03432"/>
    </source>
</evidence>
<accession>A0ABP7DPE2</accession>
<feature type="compositionally biased region" description="Low complexity" evidence="1">
    <location>
        <begin position="522"/>
        <end position="541"/>
    </location>
</feature>
<dbReference type="InterPro" id="IPR005094">
    <property type="entry name" value="Endonuclease_MobA/VirD2"/>
</dbReference>
<dbReference type="Pfam" id="PF03432">
    <property type="entry name" value="Relaxase"/>
    <property type="match status" value="1"/>
</dbReference>
<evidence type="ECO:0000313" key="3">
    <source>
        <dbReference type="EMBL" id="GAA3707676.1"/>
    </source>
</evidence>
<sequence length="604" mass="65903">MVYLAGPGRHNEHDEPHLVAGDDALMTWYRDVELDRGAALAIARHLDRPRKVFGTEVTTGVYEKKQTGRDADGNPTYGRVRTGTKPAHVWHCSLSLRADEGQLSDEQWGQITTDFVRAMEFDDNQGTKAPCRWVAVRHGLSGDGNDHVHLAVSLVRDDGTKASTHKDFYRAQQVARALEVVHGLERLESSVAGAPGATRGFTPAEQRKAEERAAWVARTTIEKRDGAGAWDQLTPDQRRAEVARRWRLNLPREVLARKVRGCATAAADEAEFVRRLRKTGLLVRPRFAEGTEDVIAGYSVAERPTSRAERPVWYGGNRLARDLGLTRLREHTGWPDDPMTASAAAAEWNAAYRNRRIASPGRENVEPAPEATARFAQQLASVSQELRRIPLQDHAAWARTARELSGVLAAWSVSTEATPGPLAHASHMLARSAQTYRRQEPMPGRARRALAGTALLVSAGAKLGRGPIGQAAMMRELMMLTAAIAAVAIEARRSQQAAQLRVVAETNLARVHARIEAGEAARLAPQPAATATMTGEGATTTLPQDGRTRPAEPPLDPELQAMIERLRAGQSAATDATRTPVPAPLEKAPDRTTSPHKADRGMGR</sequence>